<dbReference type="PATRIC" id="fig|1232683.4.peg.2901"/>
<dbReference type="Gene3D" id="3.40.50.10330">
    <property type="entry name" value="Probable inorganic polyphosphate/atp-NAD kinase, domain 1"/>
    <property type="match status" value="1"/>
</dbReference>
<dbReference type="InterPro" id="IPR011386">
    <property type="entry name" value="Put_ATP-NAD_kin"/>
</dbReference>
<proteinExistence type="predicted"/>
<keyword evidence="2" id="KW-1185">Reference proteome</keyword>
<dbReference type="eggNOG" id="COG3199">
    <property type="taxonomic scope" value="Bacteria"/>
</dbReference>
<dbReference type="Proteomes" id="UP000028252">
    <property type="component" value="Unassembled WGS sequence"/>
</dbReference>
<dbReference type="GO" id="GO:0003951">
    <property type="term" value="F:NAD+ kinase activity"/>
    <property type="evidence" value="ECO:0007669"/>
    <property type="project" value="UniProtKB-EC"/>
</dbReference>
<dbReference type="PANTHER" id="PTHR40697:SF2">
    <property type="entry name" value="ATP-NAD KINASE-RELATED"/>
    <property type="match status" value="1"/>
</dbReference>
<dbReference type="GO" id="GO:0005524">
    <property type="term" value="F:ATP binding"/>
    <property type="evidence" value="ECO:0007669"/>
    <property type="project" value="UniProtKB-ARBA"/>
</dbReference>
<dbReference type="RefSeq" id="WP_036189862.1">
    <property type="nucleotide sequence ID" value="NZ_JMQN01000045.1"/>
</dbReference>
<dbReference type="EC" id="2.7.1.23" evidence="1"/>
<keyword evidence="1" id="KW-0808">Transferase</keyword>
<dbReference type="PIRSF" id="PIRSF016907">
    <property type="entry name" value="Kin_ATP-NAD"/>
    <property type="match status" value="1"/>
</dbReference>
<accession>A0A081FWD6</accession>
<dbReference type="GO" id="GO:0051287">
    <property type="term" value="F:NAD binding"/>
    <property type="evidence" value="ECO:0007669"/>
    <property type="project" value="UniProtKB-ARBA"/>
</dbReference>
<dbReference type="STRING" id="1232683.ADIMK_2950"/>
<protein>
    <submittedName>
        <fullName evidence="1">ATP-NAD kinase</fullName>
        <ecNumber evidence="1">2.7.1.23</ecNumber>
    </submittedName>
</protein>
<dbReference type="InterPro" id="IPR039065">
    <property type="entry name" value="AcoX-like"/>
</dbReference>
<sequence>MSFTLGLIINPFAGLGGSVALKGSDGADTVARALELGAQPRAQLRALTALEALKGLTFRLITWGGDMGELVAREAGFEPEVIGRQQGAVSTAGDTETAAMAMVEAGADLILFAGGDGTARNVCATLGTSCPVLGIPAGVKIHSGVYAITPGAAGEIAAMLIRGELVALDSGEVRDIDEEAFRAGQVRARYYGELLVPSEPRYVQHVKNGAREDEALVLDDIAADFEESMESGVRYIMGSGSTVAAIMDHLGIPNTLLGVDVIEDGELIASDCTARDLLTLTQGCAARIVITPIGGQGHLIGRGNQQLSPELLNRLGRSAFHVVATKTKLKLLAGRPLLIDSGDSAVDQALSGLVAVHTGYRDQVLYRIG</sequence>
<evidence type="ECO:0000313" key="2">
    <source>
        <dbReference type="Proteomes" id="UP000028252"/>
    </source>
</evidence>
<dbReference type="InterPro" id="IPR016064">
    <property type="entry name" value="NAD/diacylglycerol_kinase_sf"/>
</dbReference>
<dbReference type="SUPFAM" id="SSF111331">
    <property type="entry name" value="NAD kinase/diacylglycerol kinase-like"/>
    <property type="match status" value="1"/>
</dbReference>
<dbReference type="GO" id="GO:0006741">
    <property type="term" value="P:NADP+ biosynthetic process"/>
    <property type="evidence" value="ECO:0007669"/>
    <property type="project" value="InterPro"/>
</dbReference>
<dbReference type="Pfam" id="PF01513">
    <property type="entry name" value="NAD_kinase"/>
    <property type="match status" value="1"/>
</dbReference>
<dbReference type="AlphaFoldDB" id="A0A081FWD6"/>
<name>A0A081FWD6_9GAMM</name>
<evidence type="ECO:0000313" key="1">
    <source>
        <dbReference type="EMBL" id="KEA62841.1"/>
    </source>
</evidence>
<reference evidence="1 2" key="1">
    <citation type="submission" date="2014-04" db="EMBL/GenBank/DDBJ databases">
        <title>Marinobacterium kochiensis sp. nov., isolated from sediment sample collected from Kochi backwaters in Kerala, India.</title>
        <authorList>
            <person name="Singh A."/>
            <person name="Pinnaka A.K."/>
        </authorList>
    </citation>
    <scope>NUCLEOTIDE SEQUENCE [LARGE SCALE GENOMIC DNA]</scope>
    <source>
        <strain evidence="1 2">AK27</strain>
    </source>
</reference>
<dbReference type="Pfam" id="PF20143">
    <property type="entry name" value="NAD_kinase_C"/>
    <property type="match status" value="1"/>
</dbReference>
<comment type="caution">
    <text evidence="1">The sequence shown here is derived from an EMBL/GenBank/DDBJ whole genome shotgun (WGS) entry which is preliminary data.</text>
</comment>
<dbReference type="InterPro" id="IPR002504">
    <property type="entry name" value="NADK"/>
</dbReference>
<dbReference type="InterPro" id="IPR017438">
    <property type="entry name" value="ATP-NAD_kinase_N"/>
</dbReference>
<dbReference type="EMBL" id="JMQN01000045">
    <property type="protein sequence ID" value="KEA62841.1"/>
    <property type="molecule type" value="Genomic_DNA"/>
</dbReference>
<dbReference type="PANTHER" id="PTHR40697">
    <property type="entry name" value="ACETOIN CATABOLISM PROTEIN X"/>
    <property type="match status" value="1"/>
</dbReference>
<organism evidence="1 2">
    <name type="scientific">Marinobacterium lacunae</name>
    <dbReference type="NCBI Taxonomy" id="1232683"/>
    <lineage>
        <taxon>Bacteria</taxon>
        <taxon>Pseudomonadati</taxon>
        <taxon>Pseudomonadota</taxon>
        <taxon>Gammaproteobacteria</taxon>
        <taxon>Oceanospirillales</taxon>
        <taxon>Oceanospirillaceae</taxon>
        <taxon>Marinobacterium</taxon>
    </lineage>
</organism>
<dbReference type="OrthoDB" id="5511344at2"/>
<keyword evidence="1" id="KW-0418">Kinase</keyword>
<gene>
    <name evidence="1" type="ORF">ADIMK_2950</name>
</gene>